<feature type="compositionally biased region" description="Polar residues" evidence="1">
    <location>
        <begin position="76"/>
        <end position="95"/>
    </location>
</feature>
<name>A0A8H7FB24_AGABI</name>
<feature type="compositionally biased region" description="Basic and acidic residues" evidence="1">
    <location>
        <begin position="169"/>
        <end position="179"/>
    </location>
</feature>
<accession>A0A8H7FB24</accession>
<reference evidence="2 3" key="1">
    <citation type="journal article" name="Sci. Rep.">
        <title>Telomere-to-telomere assembled and centromere annotated genomes of the two main subspecies of the button mushroom Agaricus bisporus reveal especially polymorphic chromosome ends.</title>
        <authorList>
            <person name="Sonnenberg A.S.M."/>
            <person name="Sedaghat-Telgerd N."/>
            <person name="Lavrijssen B."/>
            <person name="Ohm R.A."/>
            <person name="Hendrickx P.M."/>
            <person name="Scholtmeijer K."/>
            <person name="Baars J.J.P."/>
            <person name="van Peer A."/>
        </authorList>
    </citation>
    <scope>NUCLEOTIDE SEQUENCE [LARGE SCALE GENOMIC DNA]</scope>
    <source>
        <strain evidence="2 3">H119_p4</strain>
    </source>
</reference>
<feature type="region of interest" description="Disordered" evidence="1">
    <location>
        <begin position="449"/>
        <end position="496"/>
    </location>
</feature>
<evidence type="ECO:0000313" key="3">
    <source>
        <dbReference type="Proteomes" id="UP000629468"/>
    </source>
</evidence>
<feature type="region of interest" description="Disordered" evidence="1">
    <location>
        <begin position="230"/>
        <end position="282"/>
    </location>
</feature>
<feature type="region of interest" description="Disordered" evidence="1">
    <location>
        <begin position="289"/>
        <end position="308"/>
    </location>
</feature>
<feature type="compositionally biased region" description="Polar residues" evidence="1">
    <location>
        <begin position="465"/>
        <end position="476"/>
    </location>
</feature>
<feature type="region of interest" description="Disordered" evidence="1">
    <location>
        <begin position="141"/>
        <end position="179"/>
    </location>
</feature>
<protein>
    <submittedName>
        <fullName evidence="2">Uncharacterized protein</fullName>
    </submittedName>
</protein>
<evidence type="ECO:0000256" key="1">
    <source>
        <dbReference type="SAM" id="MobiDB-lite"/>
    </source>
</evidence>
<feature type="region of interest" description="Disordered" evidence="1">
    <location>
        <begin position="316"/>
        <end position="337"/>
    </location>
</feature>
<feature type="region of interest" description="Disordered" evidence="1">
    <location>
        <begin position="364"/>
        <end position="394"/>
    </location>
</feature>
<feature type="compositionally biased region" description="Low complexity" evidence="1">
    <location>
        <begin position="62"/>
        <end position="75"/>
    </location>
</feature>
<organism evidence="2 3">
    <name type="scientific">Agaricus bisporus var. burnettii</name>
    <dbReference type="NCBI Taxonomy" id="192524"/>
    <lineage>
        <taxon>Eukaryota</taxon>
        <taxon>Fungi</taxon>
        <taxon>Dikarya</taxon>
        <taxon>Basidiomycota</taxon>
        <taxon>Agaricomycotina</taxon>
        <taxon>Agaricomycetes</taxon>
        <taxon>Agaricomycetidae</taxon>
        <taxon>Agaricales</taxon>
        <taxon>Agaricineae</taxon>
        <taxon>Agaricaceae</taxon>
        <taxon>Agaricus</taxon>
    </lineage>
</organism>
<dbReference type="EMBL" id="JABXXO010000001">
    <property type="protein sequence ID" value="KAF7784429.1"/>
    <property type="molecule type" value="Genomic_DNA"/>
</dbReference>
<feature type="region of interest" description="Disordered" evidence="1">
    <location>
        <begin position="62"/>
        <end position="127"/>
    </location>
</feature>
<feature type="compositionally biased region" description="Polar residues" evidence="1">
    <location>
        <begin position="375"/>
        <end position="394"/>
    </location>
</feature>
<evidence type="ECO:0000313" key="2">
    <source>
        <dbReference type="EMBL" id="KAF7784429.1"/>
    </source>
</evidence>
<proteinExistence type="predicted"/>
<gene>
    <name evidence="2" type="ORF">Agabi119p4_594</name>
</gene>
<comment type="caution">
    <text evidence="2">The sequence shown here is derived from an EMBL/GenBank/DDBJ whole genome shotgun (WGS) entry which is preliminary data.</text>
</comment>
<feature type="compositionally biased region" description="Basic and acidic residues" evidence="1">
    <location>
        <begin position="478"/>
        <end position="496"/>
    </location>
</feature>
<dbReference type="AlphaFoldDB" id="A0A8H7FB24"/>
<feature type="compositionally biased region" description="Polar residues" evidence="1">
    <location>
        <begin position="249"/>
        <end position="267"/>
    </location>
</feature>
<dbReference type="Proteomes" id="UP000629468">
    <property type="component" value="Unassembled WGS sequence"/>
</dbReference>
<sequence length="534" mass="58642">MPTLPSKEELKSMMYRDLQKICKEWGVQANLRSDKMINLLLEAQSSSTPSTPPPLLQTQYLPARRSSRSGSTRTSIQSKQFLAPESSAQVKQATKQQRRLGTGRPAALGTAGSRAVTRSRTVSQEKRLRSGRSIKELEAMTQESKEPPITEELSQEISVPSRARNTRSLPRDADRPVDKDQATNFKIPDYHKLLLDIVKPLQDQIDTLKAEVTRLQSLEPRFNALNSMMVRGGHGETSNTEVQSPRPRNLSTPSTISNIQTPRTSMPSPHILTSPVQLGKRSRISPIRAATNAEDESEQEHTPGPVKKRLKALEEISSSKGKGVPREESSGSEAASSIEIRGASVSMPHSTSFIVYNDFDDDLPPPNNLLPDQYMSRSDGPSTGRPTSSANASENQYPFNFSFIPEPSTPVPSLFMPAFPYPEPPQSPTPAGVNMGVSLGNVEERTDVFKPFGLPPPDRAGRLPTPSSDRTVNPTVLSRRDPSVKDRQSSSNEEMFRPLEKPCTAQNSGLITVLETLVSRAWLPGSGAVVVYET</sequence>